<dbReference type="RefSeq" id="WP_094090030.1">
    <property type="nucleotide sequence ID" value="NZ_CP016397.1"/>
</dbReference>
<evidence type="ECO:0008006" key="4">
    <source>
        <dbReference type="Google" id="ProtNLM"/>
    </source>
</evidence>
<evidence type="ECO:0000313" key="2">
    <source>
        <dbReference type="EMBL" id="ASQ44910.1"/>
    </source>
</evidence>
<evidence type="ECO:0000313" key="3">
    <source>
        <dbReference type="Proteomes" id="UP000201728"/>
    </source>
</evidence>
<organism evidence="2 3">
    <name type="scientific">Legionella clemsonensis</name>
    <dbReference type="NCBI Taxonomy" id="1867846"/>
    <lineage>
        <taxon>Bacteria</taxon>
        <taxon>Pseudomonadati</taxon>
        <taxon>Pseudomonadota</taxon>
        <taxon>Gammaproteobacteria</taxon>
        <taxon>Legionellales</taxon>
        <taxon>Legionellaceae</taxon>
        <taxon>Legionella</taxon>
    </lineage>
</organism>
<sequence>MIDRYLKLLDNFKEEDIATFLKNLREKIIFTLQGPYFSSKTTCFFTHPNEDGEPFTNFDSEPRQIVQLKQVINALYHAQLAFEDLQSVNLRNGDKKFQDLKKLYYKTIEHGYKASYLLTHLDIDFHELFRSEIQQIWQFLAPIKAFADSHKESAIEFSSVLKNYPTGYKAGVISGTAIAQMKPNDGNYDYDFLANFGAVLPGYIQQLTTYIQHYGPQISTYQPTIDKAKLDELQEQAFRLLNSIENLQSDDIFISFKTLNYIKIIREIINLSMSSLEQIGYANDSSQAVIRHNMKRLKYELLPELFSIVDRLEDEGLLNPGTLSQPMMAQIKPFYELMAFYAAKFADFSAEGEELLTIEDAQFIDKRLEKTRQRISVANWNLTTQIAAQTALNNFFAIIENPQYAAYSLLNLPQTEKDTLKKEFNFLLPYIKVIDSELSNVIIRDLTSANSYTRNLLRPWHWLTGTAGPVAVTSLIPLKVKLQTALAKERATQELHIELNKDIINYVENYSEMDIYPYQSRPELTCFDEAKILEINPTAPEHQHLQFSKDSENVWITHHEALTFTQAKTLAHYYERKCLQLDEARTALHSFLSFLVAEKHPKINIDAIKLQLRRWYSLFQPYLVENLFSSEKAKKQDAVMVEFLSGKPLLGQQISKLDRAVDYSTDNFTHSVSTLFERLFTEEDIIFVLAQFESLIALTQERAKVYSNRAQQKYIADVQSRELHPDINTDKRANFVLKHTLYSQTVAAYRSSLFELTKAFNTSLRVKLQPAEKGMPFPEMEDQELARLEIHQAVAVKRFFNSLYHLEQICIQLESLDQKSSQSLYVYHLIQAKSHIDELVSHAKALVNDPHLSLFATELKDKALALYKVFTVQQKNYAVSSEEVELTNPKFQGKAVKYSGLWYALRSFMLIPEHIKAATQHEELTAEMIARVDQRTKQAALNIEAIIESSDSYFRLFLQTPTMYRLYKELKAKLEQFTHLSHTAAMDHLEELSHDLFVRILITTDEWEDKLGLKPGLLADPMKAVLDEFHKGLLENLNLNSQEHLALLSSLAPINYRMEAAKRRKQAAAALLKGDDALNTNIENLEINKERLLKLSLSSKIRLLQLFLKEVNEYHNYHRILPASPLIQHINKIRLTKLYKILQPLLLSEQKRLGLKAQPIATQHYTIEILLQEIPLPAIQEEVRQKEEQEIEVSESEEKEEFQLDEEGYLIEFKSDKFIAREDGTLEMELDRFSPIEIGSPNEEISTAKQKPDELKNIVYIANAVLNHYQGYKNSLEFEIATADEKLAYLEECVAIQEKESEKLRFEYTEKAFACELERLTSRYIGLYHTRAEYNSALQSFLQAHATAIIEQSQYTQDINAKVKKLLDAKAEEFDQTNKTKFTQLEAVMNALAQFDSYFGKATETVHQSDGVETRIKKNLFFETESTLRAKIRLIDNLTTIVHSKDTVEKRLADIKAEIKKPSFVATMLKHRHYNTFSFAWIAQCFISLLSALHLYTPKYKVLFQRLEEAAAKATTAESLTAIPVHAATNRFGIFAPIDSNPVVTDASVSAPSNELSANPITVP</sequence>
<feature type="coiled-coil region" evidence="1">
    <location>
        <begin position="1179"/>
        <end position="1206"/>
    </location>
</feature>
<dbReference type="OrthoDB" id="5647347at2"/>
<keyword evidence="3" id="KW-1185">Reference proteome</keyword>
<proteinExistence type="predicted"/>
<dbReference type="KEGG" id="lcd:clem_01730"/>
<gene>
    <name evidence="2" type="ORF">clem_01730</name>
</gene>
<keyword evidence="1" id="KW-0175">Coiled coil</keyword>
<accession>A0A222NZ85</accession>
<protein>
    <recommendedName>
        <fullName evidence="4">SdhA, substrate of the Dot/Icm system</fullName>
    </recommendedName>
</protein>
<dbReference type="EMBL" id="CP016397">
    <property type="protein sequence ID" value="ASQ44910.1"/>
    <property type="molecule type" value="Genomic_DNA"/>
</dbReference>
<name>A0A222NZ85_9GAMM</name>
<evidence type="ECO:0000256" key="1">
    <source>
        <dbReference type="SAM" id="Coils"/>
    </source>
</evidence>
<reference evidence="3" key="1">
    <citation type="submission" date="2016-07" db="EMBL/GenBank/DDBJ databases">
        <authorList>
            <person name="Florea S."/>
            <person name="Webb J.S."/>
            <person name="Jaromczyk J."/>
            <person name="Schardl C.L."/>
        </authorList>
    </citation>
    <scope>NUCLEOTIDE SEQUENCE [LARGE SCALE GENOMIC DNA]</scope>
    <source>
        <strain evidence="3">CDC-D5610</strain>
    </source>
</reference>
<dbReference type="Proteomes" id="UP000201728">
    <property type="component" value="Chromosome"/>
</dbReference>